<evidence type="ECO:0000313" key="7">
    <source>
        <dbReference type="EMBL" id="SDX89077.1"/>
    </source>
</evidence>
<dbReference type="EMBL" id="BNAB01000035">
    <property type="protein sequence ID" value="GHE06249.1"/>
    <property type="molecule type" value="Genomic_DNA"/>
</dbReference>
<protein>
    <submittedName>
        <fullName evidence="7">Aldehyde dehydrogenase (NAD+)</fullName>
    </submittedName>
</protein>
<evidence type="ECO:0000313" key="8">
    <source>
        <dbReference type="Proteomes" id="UP000199541"/>
    </source>
</evidence>
<dbReference type="InterPro" id="IPR016162">
    <property type="entry name" value="Ald_DH_N"/>
</dbReference>
<dbReference type="PROSITE" id="PS00687">
    <property type="entry name" value="ALDEHYDE_DEHYDR_GLU"/>
    <property type="match status" value="1"/>
</dbReference>
<evidence type="ECO:0000256" key="4">
    <source>
        <dbReference type="RuleBase" id="RU003345"/>
    </source>
</evidence>
<dbReference type="InterPro" id="IPR015590">
    <property type="entry name" value="Aldehyde_DH_dom"/>
</dbReference>
<dbReference type="SUPFAM" id="SSF55729">
    <property type="entry name" value="Acyl-CoA N-acyltransferases (Nat)"/>
    <property type="match status" value="1"/>
</dbReference>
<evidence type="ECO:0000256" key="3">
    <source>
        <dbReference type="PROSITE-ProRule" id="PRU10007"/>
    </source>
</evidence>
<keyword evidence="2 4" id="KW-0560">Oxidoreductase</keyword>
<dbReference type="InterPro" id="IPR016161">
    <property type="entry name" value="Ald_DH/histidinol_DH"/>
</dbReference>
<evidence type="ECO:0000256" key="1">
    <source>
        <dbReference type="ARBA" id="ARBA00009986"/>
    </source>
</evidence>
<dbReference type="FunFam" id="3.40.605.10:FF:000007">
    <property type="entry name" value="NAD/NADP-dependent betaine aldehyde dehydrogenase"/>
    <property type="match status" value="1"/>
</dbReference>
<evidence type="ECO:0000256" key="2">
    <source>
        <dbReference type="ARBA" id="ARBA00023002"/>
    </source>
</evidence>
<accession>A0AAN5A1D9</accession>
<dbReference type="InterPro" id="IPR000182">
    <property type="entry name" value="GNAT_dom"/>
</dbReference>
<dbReference type="Pfam" id="PF00583">
    <property type="entry name" value="Acetyltransf_1"/>
    <property type="match status" value="1"/>
</dbReference>
<dbReference type="PANTHER" id="PTHR11699">
    <property type="entry name" value="ALDEHYDE DEHYDROGENASE-RELATED"/>
    <property type="match status" value="1"/>
</dbReference>
<dbReference type="Gene3D" id="3.40.605.10">
    <property type="entry name" value="Aldehyde Dehydrogenase, Chain A, domain 1"/>
    <property type="match status" value="1"/>
</dbReference>
<gene>
    <name evidence="6" type="ORF">GCM10008024_40010</name>
    <name evidence="7" type="ORF">SAMN05444006_13813</name>
</gene>
<dbReference type="SUPFAM" id="SSF53720">
    <property type="entry name" value="ALDH-like"/>
    <property type="match status" value="1"/>
</dbReference>
<dbReference type="GO" id="GO:0016747">
    <property type="term" value="F:acyltransferase activity, transferring groups other than amino-acyl groups"/>
    <property type="evidence" value="ECO:0007669"/>
    <property type="project" value="InterPro"/>
</dbReference>
<evidence type="ECO:0000259" key="5">
    <source>
        <dbReference type="PROSITE" id="PS51186"/>
    </source>
</evidence>
<reference evidence="6" key="3">
    <citation type="submission" date="2023-06" db="EMBL/GenBank/DDBJ databases">
        <authorList>
            <person name="Sun Q."/>
            <person name="Zhou Y."/>
        </authorList>
    </citation>
    <scope>NUCLEOTIDE SEQUENCE</scope>
    <source>
        <strain evidence="6">CGMCC 1.10859</strain>
    </source>
</reference>
<sequence length="634" mass="66719">MAEVRLLPAAAAQQPLIRRMVADYLDEMGLEAPIARGSVPLYWREAGRWPFLIRADEATVGFALVRRDAEGFVELAEFSVLPAHRNRGLGAAAARAVFARFPGRWRLKAVPGAARFWDRTLRAAGFAARDLGGGWRAFTVPGGGEEIMDTVADRLGELWFDPAQVFIGGVWRDVDAHLPLEDPSTGAGIGRIARGGAAEIDAAVRAARVALDGAWGRTTAAERGRILARIGQMVLARADDLAALEASDVGKPLKQAKADALALARYMEFYAGAADKVMGETIPYLEGYTVYTLREPHGVTGHIVPWNYPMQIIGRSVGAALAMGNACVLKPAEEACLTALAFARLAEAAGLPPGALNVVPGLGEEAGAALTAHPGVNHISFTGSVGVGRLVQVAAAENIVPVTLELGGKSPQVVFADADLDKALPFLVNAGIQNAGQTCSASSRILVERPLYDRVVARMAQRYAALKVGPARADLDVGPLISARQKEIVEGFLAMASGAEVVARGQIAGDAPAGGHYVAPTLMAGLSPDHRLAQDEIFGPAQVILPFEDEEEAVAIANGTDYGLVASIWSENGGRQMRLAKRLRAGQVFVNNYGAGGGVELPFGGTGKSGHGREKGFEALYGFSTLKTVAAHHG</sequence>
<name>A0AAN5A1D9_9RHOB</name>
<reference evidence="6" key="1">
    <citation type="journal article" date="2014" name="Int. J. Syst. Evol. Microbiol.">
        <title>Complete genome sequence of Corynebacterium casei LMG S-19264T (=DSM 44701T), isolated from a smear-ripened cheese.</title>
        <authorList>
            <consortium name="US DOE Joint Genome Institute (JGI-PGF)"/>
            <person name="Walter F."/>
            <person name="Albersmeier A."/>
            <person name="Kalinowski J."/>
            <person name="Ruckert C."/>
        </authorList>
    </citation>
    <scope>NUCLEOTIDE SEQUENCE</scope>
    <source>
        <strain evidence="6">CGMCC 1.10859</strain>
    </source>
</reference>
<dbReference type="CDD" id="cd07109">
    <property type="entry name" value="ALDH_AAS00426"/>
    <property type="match status" value="1"/>
</dbReference>
<dbReference type="Gene3D" id="3.40.630.30">
    <property type="match status" value="1"/>
</dbReference>
<dbReference type="Proteomes" id="UP000199541">
    <property type="component" value="Unassembled WGS sequence"/>
</dbReference>
<keyword evidence="8" id="KW-1185">Reference proteome</keyword>
<feature type="domain" description="N-acetyltransferase" evidence="5">
    <location>
        <begin position="4"/>
        <end position="164"/>
    </location>
</feature>
<dbReference type="AlphaFoldDB" id="A0AAN5A1D9"/>
<dbReference type="GO" id="GO:0016620">
    <property type="term" value="F:oxidoreductase activity, acting on the aldehyde or oxo group of donors, NAD or NADP as acceptor"/>
    <property type="evidence" value="ECO:0007669"/>
    <property type="project" value="InterPro"/>
</dbReference>
<dbReference type="InterPro" id="IPR016181">
    <property type="entry name" value="Acyl_CoA_acyltransferase"/>
</dbReference>
<dbReference type="InterPro" id="IPR029510">
    <property type="entry name" value="Ald_DH_CS_GLU"/>
</dbReference>
<proteinExistence type="inferred from homology"/>
<evidence type="ECO:0000313" key="6">
    <source>
        <dbReference type="EMBL" id="GHE06249.1"/>
    </source>
</evidence>
<reference evidence="7 8" key="2">
    <citation type="submission" date="2016-10" db="EMBL/GenBank/DDBJ databases">
        <authorList>
            <person name="Varghese N."/>
            <person name="Submissions S."/>
        </authorList>
    </citation>
    <scope>NUCLEOTIDE SEQUENCE [LARGE SCALE GENOMIC DNA]</scope>
    <source>
        <strain evidence="7 8">DSM 24802</strain>
    </source>
</reference>
<dbReference type="CDD" id="cd04301">
    <property type="entry name" value="NAT_SF"/>
    <property type="match status" value="1"/>
</dbReference>
<dbReference type="InterPro" id="IPR016163">
    <property type="entry name" value="Ald_DH_C"/>
</dbReference>
<dbReference type="Proteomes" id="UP000634647">
    <property type="component" value="Unassembled WGS sequence"/>
</dbReference>
<dbReference type="EMBL" id="FNOB01000038">
    <property type="protein sequence ID" value="SDX89077.1"/>
    <property type="molecule type" value="Genomic_DNA"/>
</dbReference>
<evidence type="ECO:0000313" key="9">
    <source>
        <dbReference type="Proteomes" id="UP000634647"/>
    </source>
</evidence>
<dbReference type="Pfam" id="PF00171">
    <property type="entry name" value="Aldedh"/>
    <property type="match status" value="1"/>
</dbReference>
<organism evidence="6 9">
    <name type="scientific">Allgaiera indica</name>
    <dbReference type="NCBI Taxonomy" id="765699"/>
    <lineage>
        <taxon>Bacteria</taxon>
        <taxon>Pseudomonadati</taxon>
        <taxon>Pseudomonadota</taxon>
        <taxon>Alphaproteobacteria</taxon>
        <taxon>Rhodobacterales</taxon>
        <taxon>Paracoccaceae</taxon>
        <taxon>Allgaiera</taxon>
    </lineage>
</organism>
<feature type="active site" evidence="3">
    <location>
        <position position="405"/>
    </location>
</feature>
<comment type="similarity">
    <text evidence="1 4">Belongs to the aldehyde dehydrogenase family.</text>
</comment>
<comment type="caution">
    <text evidence="6">The sequence shown here is derived from an EMBL/GenBank/DDBJ whole genome shotgun (WGS) entry which is preliminary data.</text>
</comment>
<dbReference type="Gene3D" id="3.40.309.10">
    <property type="entry name" value="Aldehyde Dehydrogenase, Chain A, domain 2"/>
    <property type="match status" value="1"/>
</dbReference>
<dbReference type="PROSITE" id="PS51186">
    <property type="entry name" value="GNAT"/>
    <property type="match status" value="1"/>
</dbReference>